<feature type="active site" description="Proton acceptor" evidence="13">
    <location>
        <position position="672"/>
    </location>
</feature>
<keyword evidence="9" id="KW-1133">Transmembrane helix</keyword>
<organism evidence="17 18">
    <name type="scientific">Periconia digitata</name>
    <dbReference type="NCBI Taxonomy" id="1303443"/>
    <lineage>
        <taxon>Eukaryota</taxon>
        <taxon>Fungi</taxon>
        <taxon>Dikarya</taxon>
        <taxon>Ascomycota</taxon>
        <taxon>Pezizomycotina</taxon>
        <taxon>Dothideomycetes</taxon>
        <taxon>Pleosporomycetidae</taxon>
        <taxon>Pleosporales</taxon>
        <taxon>Massarineae</taxon>
        <taxon>Periconiaceae</taxon>
        <taxon>Periconia</taxon>
    </lineage>
</organism>
<keyword evidence="10 12" id="KW-0560">Oxidoreductase</keyword>
<dbReference type="Pfam" id="PF00732">
    <property type="entry name" value="GMC_oxred_N"/>
    <property type="match status" value="1"/>
</dbReference>
<keyword evidence="7" id="KW-0812">Transmembrane</keyword>
<dbReference type="EC" id="1.1.3.20" evidence="5 12"/>
<evidence type="ECO:0000256" key="9">
    <source>
        <dbReference type="ARBA" id="ARBA00022989"/>
    </source>
</evidence>
<feature type="domain" description="FAD-dependent oxidoreductase 2 FAD-binding" evidence="15">
    <location>
        <begin position="222"/>
        <end position="253"/>
    </location>
</feature>
<keyword evidence="11" id="KW-0472">Membrane</keyword>
<gene>
    <name evidence="17" type="ORF">PDIGIT_LOCUS9659</name>
</gene>
<comment type="catalytic activity">
    <reaction evidence="1 12">
        <text>a long-chain primary fatty alcohol + O2 = a long-chain fatty aldehyde + H2O2</text>
        <dbReference type="Rhea" id="RHEA:22756"/>
        <dbReference type="ChEBI" id="CHEBI:15379"/>
        <dbReference type="ChEBI" id="CHEBI:16240"/>
        <dbReference type="ChEBI" id="CHEBI:17176"/>
        <dbReference type="ChEBI" id="CHEBI:77396"/>
        <dbReference type="EC" id="1.1.3.20"/>
    </reaction>
</comment>
<evidence type="ECO:0000313" key="18">
    <source>
        <dbReference type="Proteomes" id="UP001152607"/>
    </source>
</evidence>
<evidence type="ECO:0000256" key="6">
    <source>
        <dbReference type="ARBA" id="ARBA00022630"/>
    </source>
</evidence>
<dbReference type="Proteomes" id="UP001152607">
    <property type="component" value="Unassembled WGS sequence"/>
</dbReference>
<feature type="domain" description="Glucose-methanol-choline oxidoreductase C-terminal" evidence="16">
    <location>
        <begin position="577"/>
        <end position="723"/>
    </location>
</feature>
<evidence type="ECO:0000259" key="16">
    <source>
        <dbReference type="Pfam" id="PF05199"/>
    </source>
</evidence>
<reference evidence="17" key="1">
    <citation type="submission" date="2023-01" db="EMBL/GenBank/DDBJ databases">
        <authorList>
            <person name="Van Ghelder C."/>
            <person name="Rancurel C."/>
        </authorList>
    </citation>
    <scope>NUCLEOTIDE SEQUENCE</scope>
    <source>
        <strain evidence="17">CNCM I-4278</strain>
    </source>
</reference>
<proteinExistence type="inferred from homology"/>
<evidence type="ECO:0000313" key="17">
    <source>
        <dbReference type="EMBL" id="CAI6336556.1"/>
    </source>
</evidence>
<dbReference type="InterPro" id="IPR003953">
    <property type="entry name" value="FAD-dep_OxRdtase_2_FAD-bd"/>
</dbReference>
<evidence type="ECO:0000256" key="11">
    <source>
        <dbReference type="ARBA" id="ARBA00023136"/>
    </source>
</evidence>
<evidence type="ECO:0000259" key="15">
    <source>
        <dbReference type="Pfam" id="PF00890"/>
    </source>
</evidence>
<dbReference type="AlphaFoldDB" id="A0A9W4UI09"/>
<dbReference type="PANTHER" id="PTHR46056:SF12">
    <property type="entry name" value="LONG-CHAIN-ALCOHOL OXIDASE"/>
    <property type="match status" value="1"/>
</dbReference>
<dbReference type="InterPro" id="IPR000172">
    <property type="entry name" value="GMC_OxRdtase_N"/>
</dbReference>
<feature type="domain" description="Glucose-methanol-choline oxidoreductase N-terminal" evidence="14">
    <location>
        <begin position="270"/>
        <end position="495"/>
    </location>
</feature>
<comment type="subcellular location">
    <subcellularLocation>
        <location evidence="3">Membrane</location>
    </subcellularLocation>
</comment>
<dbReference type="InterPro" id="IPR007867">
    <property type="entry name" value="GMC_OxRtase_C"/>
</dbReference>
<dbReference type="Pfam" id="PF00890">
    <property type="entry name" value="FAD_binding_2"/>
    <property type="match status" value="1"/>
</dbReference>
<dbReference type="PANTHER" id="PTHR46056">
    <property type="entry name" value="LONG-CHAIN-ALCOHOL OXIDASE"/>
    <property type="match status" value="1"/>
</dbReference>
<dbReference type="EMBL" id="CAOQHR010000006">
    <property type="protein sequence ID" value="CAI6336556.1"/>
    <property type="molecule type" value="Genomic_DNA"/>
</dbReference>
<dbReference type="OrthoDB" id="269227at2759"/>
<dbReference type="InterPro" id="IPR012400">
    <property type="entry name" value="Long_Oxdase"/>
</dbReference>
<name>A0A9W4UI09_9PLEO</name>
<evidence type="ECO:0000256" key="13">
    <source>
        <dbReference type="PIRSR" id="PIRSR028937-1"/>
    </source>
</evidence>
<sequence length="741" mass="80395">MPLSTESVSPKAASLPPLPVEDPLTSSQWDILLAIAGTVIPAIEPFATANPTTHLPVKDNDYSTALSTIARLTPAQNAESVAKAYLSDSAVANPLFKEELQRIVSYYLPHAPKKQLLMVLTILNTRPGSLLLTGYATPISHQPLPVRQSILRGWATARLPMLRQLFTSLTMLSKQTWIKTTSTLNPVLGVPRVPVGMVPGKGFDYEFIQFPPGDKPEVIETDVIVVGSGCGGGVSAKNLAEAGHRVIVTEKAYHWTPDHYPMTERTGWHNLFMEGAFIQSDDSSSTIIAGQAWGGGGTVNWSASLQTQAFVRREWAARGLPFFTSAEFQDSLDRICTRMGVSTDHIQQNVPNQMLLEGARKLGYTHKVVPQNTGGNRHHCGHCTFGCGSCEKQGPVVSFLPDAARAGAQFIEGFHAEKILFKPNKKGEKVAVGVQGTWTSRDEHGGVVGPQRTRKVLIKAKRVVVSAGTMQSPLLLLRSGLNNYQIGRNLHIHPVSVLGAVHPEPTNPWEGAILTAVVSEFENLDNAGHGVKLEATNMIPSSWLIWLDWLNGLDYKLNAARMKHMGGYISLARDRDSGRVYPDPHDGRVRFAYTPSAFDKRHILEGLVALAKIQYVQGAAEIFTIVPGVPTFVRDSNADAADGINDVMFNAWLDELRKKAFPSTGNVFVSAHQMGSNRMSARPADGVVDPKGAVWGTRGLYIADASVFPSASGVNPMVTNMAISDYISRGVAEGLKDVAKL</sequence>
<evidence type="ECO:0000256" key="12">
    <source>
        <dbReference type="PIRNR" id="PIRNR028937"/>
    </source>
</evidence>
<evidence type="ECO:0000259" key="14">
    <source>
        <dbReference type="Pfam" id="PF00732"/>
    </source>
</evidence>
<dbReference type="GO" id="GO:0050660">
    <property type="term" value="F:flavin adenine dinucleotide binding"/>
    <property type="evidence" value="ECO:0007669"/>
    <property type="project" value="InterPro"/>
</dbReference>
<comment type="function">
    <text evidence="2">Long-chain fatty alcohol oxidase involved in the omega-oxidation pathway of lipid degradation.</text>
</comment>
<dbReference type="InterPro" id="IPR036188">
    <property type="entry name" value="FAD/NAD-bd_sf"/>
</dbReference>
<dbReference type="GO" id="GO:0016020">
    <property type="term" value="C:membrane"/>
    <property type="evidence" value="ECO:0007669"/>
    <property type="project" value="UniProtKB-SubCell"/>
</dbReference>
<comment type="caution">
    <text evidence="17">The sequence shown here is derived from an EMBL/GenBank/DDBJ whole genome shotgun (WGS) entry which is preliminary data.</text>
</comment>
<evidence type="ECO:0000256" key="3">
    <source>
        <dbReference type="ARBA" id="ARBA00004370"/>
    </source>
</evidence>
<evidence type="ECO:0000256" key="8">
    <source>
        <dbReference type="ARBA" id="ARBA00022827"/>
    </source>
</evidence>
<dbReference type="Gene3D" id="3.50.50.60">
    <property type="entry name" value="FAD/NAD(P)-binding domain"/>
    <property type="match status" value="2"/>
</dbReference>
<keyword evidence="6" id="KW-0285">Flavoprotein</keyword>
<evidence type="ECO:0000256" key="7">
    <source>
        <dbReference type="ARBA" id="ARBA00022692"/>
    </source>
</evidence>
<evidence type="ECO:0000256" key="2">
    <source>
        <dbReference type="ARBA" id="ARBA00003842"/>
    </source>
</evidence>
<comment type="similarity">
    <text evidence="4 12">Belongs to the GMC oxidoreductase family.</text>
</comment>
<evidence type="ECO:0000256" key="4">
    <source>
        <dbReference type="ARBA" id="ARBA00010790"/>
    </source>
</evidence>
<protein>
    <recommendedName>
        <fullName evidence="5 12">Long-chain-alcohol oxidase</fullName>
        <ecNumber evidence="5 12">1.1.3.20</ecNumber>
    </recommendedName>
</protein>
<dbReference type="GO" id="GO:0046577">
    <property type="term" value="F:long-chain-alcohol oxidase activity"/>
    <property type="evidence" value="ECO:0007669"/>
    <property type="project" value="UniProtKB-EC"/>
</dbReference>
<dbReference type="PIRSF" id="PIRSF028937">
    <property type="entry name" value="Lg_Ch_AO"/>
    <property type="match status" value="1"/>
</dbReference>
<evidence type="ECO:0000256" key="10">
    <source>
        <dbReference type="ARBA" id="ARBA00023002"/>
    </source>
</evidence>
<evidence type="ECO:0000256" key="5">
    <source>
        <dbReference type="ARBA" id="ARBA00013125"/>
    </source>
</evidence>
<keyword evidence="18" id="KW-1185">Reference proteome</keyword>
<accession>A0A9W4UI09</accession>
<dbReference type="Pfam" id="PF05199">
    <property type="entry name" value="GMC_oxred_C"/>
    <property type="match status" value="1"/>
</dbReference>
<keyword evidence="8" id="KW-0274">FAD</keyword>
<dbReference type="SUPFAM" id="SSF51905">
    <property type="entry name" value="FAD/NAD(P)-binding domain"/>
    <property type="match status" value="1"/>
</dbReference>
<evidence type="ECO:0000256" key="1">
    <source>
        <dbReference type="ARBA" id="ARBA00000920"/>
    </source>
</evidence>